<evidence type="ECO:0000313" key="1">
    <source>
        <dbReference type="EMBL" id="GJT47195.1"/>
    </source>
</evidence>
<keyword evidence="2" id="KW-1185">Reference proteome</keyword>
<organism evidence="1 2">
    <name type="scientific">Tanacetum coccineum</name>
    <dbReference type="NCBI Taxonomy" id="301880"/>
    <lineage>
        <taxon>Eukaryota</taxon>
        <taxon>Viridiplantae</taxon>
        <taxon>Streptophyta</taxon>
        <taxon>Embryophyta</taxon>
        <taxon>Tracheophyta</taxon>
        <taxon>Spermatophyta</taxon>
        <taxon>Magnoliopsida</taxon>
        <taxon>eudicotyledons</taxon>
        <taxon>Gunneridae</taxon>
        <taxon>Pentapetalae</taxon>
        <taxon>asterids</taxon>
        <taxon>campanulids</taxon>
        <taxon>Asterales</taxon>
        <taxon>Asteraceae</taxon>
        <taxon>Asteroideae</taxon>
        <taxon>Anthemideae</taxon>
        <taxon>Anthemidinae</taxon>
        <taxon>Tanacetum</taxon>
    </lineage>
</organism>
<dbReference type="Proteomes" id="UP001151760">
    <property type="component" value="Unassembled WGS sequence"/>
</dbReference>
<sequence length="130" mass="15191">MHTTMVPVQVKTLKIQAGVQVSRQGELGRHLQLWKHFGSALEDFICVVFVHDRNIVKSHSERNMQNFFKRNMLEEFKRNVQFPVKRNISSEICRTSKDNEDPRWSTSFKTKRTQKTSLALEALGKTLFVL</sequence>
<dbReference type="EMBL" id="BQNB010016047">
    <property type="protein sequence ID" value="GJT47195.1"/>
    <property type="molecule type" value="Genomic_DNA"/>
</dbReference>
<name>A0ABQ5E8L4_9ASTR</name>
<accession>A0ABQ5E8L4</accession>
<reference evidence="1" key="1">
    <citation type="journal article" date="2022" name="Int. J. Mol. Sci.">
        <title>Draft Genome of Tanacetum Coccineum: Genomic Comparison of Closely Related Tanacetum-Family Plants.</title>
        <authorList>
            <person name="Yamashiro T."/>
            <person name="Shiraishi A."/>
            <person name="Nakayama K."/>
            <person name="Satake H."/>
        </authorList>
    </citation>
    <scope>NUCLEOTIDE SEQUENCE</scope>
</reference>
<evidence type="ECO:0000313" key="2">
    <source>
        <dbReference type="Proteomes" id="UP001151760"/>
    </source>
</evidence>
<reference evidence="1" key="2">
    <citation type="submission" date="2022-01" db="EMBL/GenBank/DDBJ databases">
        <authorList>
            <person name="Yamashiro T."/>
            <person name="Shiraishi A."/>
            <person name="Satake H."/>
            <person name="Nakayama K."/>
        </authorList>
    </citation>
    <scope>NUCLEOTIDE SEQUENCE</scope>
</reference>
<comment type="caution">
    <text evidence="1">The sequence shown here is derived from an EMBL/GenBank/DDBJ whole genome shotgun (WGS) entry which is preliminary data.</text>
</comment>
<proteinExistence type="predicted"/>
<protein>
    <submittedName>
        <fullName evidence="1">Uncharacterized protein</fullName>
    </submittedName>
</protein>
<gene>
    <name evidence="1" type="ORF">Tco_0955910</name>
</gene>